<reference evidence="2" key="1">
    <citation type="submission" date="2022-07" db="EMBL/GenBank/DDBJ databases">
        <title>Genome analysis of Parmales, a sister group of diatoms, reveals the evolutionary specialization of diatoms from phago-mixotrophs to photoautotrophs.</title>
        <authorList>
            <person name="Ban H."/>
            <person name="Sato S."/>
            <person name="Yoshikawa S."/>
            <person name="Kazumasa Y."/>
            <person name="Nakamura Y."/>
            <person name="Ichinomiya M."/>
            <person name="Saitoh K."/>
            <person name="Sato N."/>
            <person name="Blanc-Mathieu R."/>
            <person name="Endo H."/>
            <person name="Kuwata A."/>
            <person name="Ogata H."/>
        </authorList>
    </citation>
    <scope>NUCLEOTIDE SEQUENCE</scope>
</reference>
<name>A0A9W7A3H7_9STRA</name>
<evidence type="ECO:0000313" key="3">
    <source>
        <dbReference type="Proteomes" id="UP001165082"/>
    </source>
</evidence>
<accession>A0A9W7A3H7</accession>
<comment type="caution">
    <text evidence="2">The sequence shown here is derived from an EMBL/GenBank/DDBJ whole genome shotgun (WGS) entry which is preliminary data.</text>
</comment>
<sequence length="165" mass="17843">MFLKDLTQLSLNFNRMETSLKAYENNDRSVANLARQLKDSEARVRALERRASNSRNANIDITPKAALTEKEKKQGGGLAGRPAPVEEEEDPKAQSQGGQSSPGGGGAGSTAMFAASIADKLTAVELKSIIGLTTKLRGRERELFRARAEREDLGVRLEGATSVKE</sequence>
<protein>
    <submittedName>
        <fullName evidence="2">Uncharacterized protein</fullName>
    </submittedName>
</protein>
<proteinExistence type="predicted"/>
<keyword evidence="3" id="KW-1185">Reference proteome</keyword>
<feature type="non-terminal residue" evidence="2">
    <location>
        <position position="165"/>
    </location>
</feature>
<gene>
    <name evidence="2" type="ORF">TrRE_jg3869</name>
</gene>
<dbReference type="Proteomes" id="UP001165082">
    <property type="component" value="Unassembled WGS sequence"/>
</dbReference>
<organism evidence="2 3">
    <name type="scientific">Triparma retinervis</name>
    <dbReference type="NCBI Taxonomy" id="2557542"/>
    <lineage>
        <taxon>Eukaryota</taxon>
        <taxon>Sar</taxon>
        <taxon>Stramenopiles</taxon>
        <taxon>Ochrophyta</taxon>
        <taxon>Bolidophyceae</taxon>
        <taxon>Parmales</taxon>
        <taxon>Triparmaceae</taxon>
        <taxon>Triparma</taxon>
    </lineage>
</organism>
<evidence type="ECO:0000313" key="2">
    <source>
        <dbReference type="EMBL" id="GMH60685.1"/>
    </source>
</evidence>
<dbReference type="AlphaFoldDB" id="A0A9W7A3H7"/>
<dbReference type="EMBL" id="BRXZ01002373">
    <property type="protein sequence ID" value="GMH60685.1"/>
    <property type="molecule type" value="Genomic_DNA"/>
</dbReference>
<feature type="region of interest" description="Disordered" evidence="1">
    <location>
        <begin position="55"/>
        <end position="110"/>
    </location>
</feature>
<evidence type="ECO:0000256" key="1">
    <source>
        <dbReference type="SAM" id="MobiDB-lite"/>
    </source>
</evidence>